<feature type="domain" description="Superoxide dismutase copper/zinc binding" evidence="2">
    <location>
        <begin position="58"/>
        <end position="170"/>
    </location>
</feature>
<dbReference type="InterPro" id="IPR036423">
    <property type="entry name" value="SOD-like_Cu/Zn_dom_sf"/>
</dbReference>
<dbReference type="Gene3D" id="2.60.40.200">
    <property type="entry name" value="Superoxide dismutase, copper/zinc binding domain"/>
    <property type="match status" value="1"/>
</dbReference>
<dbReference type="InterPro" id="IPR001424">
    <property type="entry name" value="SOD_Cu_Zn_dom"/>
</dbReference>
<evidence type="ECO:0000256" key="1">
    <source>
        <dbReference type="SAM" id="SignalP"/>
    </source>
</evidence>
<dbReference type="PANTHER" id="PTHR10003">
    <property type="entry name" value="SUPEROXIDE DISMUTASE CU-ZN -RELATED"/>
    <property type="match status" value="1"/>
</dbReference>
<evidence type="ECO:0000259" key="2">
    <source>
        <dbReference type="Pfam" id="PF00080"/>
    </source>
</evidence>
<protein>
    <recommendedName>
        <fullName evidence="2">Superoxide dismutase copper/zinc binding domain-containing protein</fullName>
    </recommendedName>
</protein>
<proteinExistence type="predicted"/>
<dbReference type="SUPFAM" id="SSF49329">
    <property type="entry name" value="Cu,Zn superoxide dismutase-like"/>
    <property type="match status" value="1"/>
</dbReference>
<dbReference type="AlphaFoldDB" id="A0A5B0QDA8"/>
<keyword evidence="1" id="KW-0732">Signal</keyword>
<name>A0A5B0QDA8_PUCGR</name>
<feature type="signal peptide" evidence="1">
    <location>
        <begin position="1"/>
        <end position="23"/>
    </location>
</feature>
<dbReference type="Proteomes" id="UP000325313">
    <property type="component" value="Unassembled WGS sequence"/>
</dbReference>
<accession>A0A5B0QDA8</accession>
<dbReference type="GO" id="GO:0005507">
    <property type="term" value="F:copper ion binding"/>
    <property type="evidence" value="ECO:0007669"/>
    <property type="project" value="InterPro"/>
</dbReference>
<dbReference type="EMBL" id="VDEP01000298">
    <property type="protein sequence ID" value="KAA1111218.1"/>
    <property type="molecule type" value="Genomic_DNA"/>
</dbReference>
<dbReference type="Pfam" id="PF00080">
    <property type="entry name" value="Sod_Cu"/>
    <property type="match status" value="1"/>
</dbReference>
<feature type="chain" id="PRO_5023008714" description="Superoxide dismutase copper/zinc binding domain-containing protein" evidence="1">
    <location>
        <begin position="24"/>
        <end position="327"/>
    </location>
</feature>
<dbReference type="GO" id="GO:0006801">
    <property type="term" value="P:superoxide metabolic process"/>
    <property type="evidence" value="ECO:0007669"/>
    <property type="project" value="InterPro"/>
</dbReference>
<gene>
    <name evidence="3" type="ORF">PGTUg99_000113</name>
</gene>
<evidence type="ECO:0000313" key="3">
    <source>
        <dbReference type="EMBL" id="KAA1111218.1"/>
    </source>
</evidence>
<evidence type="ECO:0000313" key="4">
    <source>
        <dbReference type="Proteomes" id="UP000325313"/>
    </source>
</evidence>
<dbReference type="InterPro" id="IPR024134">
    <property type="entry name" value="SOD_Cu/Zn_/chaperone"/>
</dbReference>
<sequence length="327" mass="34653">MLSPFLITLALFINVNLFGLTSASTPGTNGPAPSAGAPQGLSTSALSASANLTGHFNVSGQIHFALQPESNAVAVSISINGLNALNSTAAYAYHIHTNPISSDGNCASALGHLDPLNVTDGLVCNPQISQYCQEGFNGSESTLNLAYIDDYLRFWPQPFSILGRSVVVHLPNSTRIACGNITSTVDGTRKSRWRSHLQQIKLHNTTPPAPPAKFEPFNGTTPNPAITLPSALPTVQMLPNVMLGTNATTQTVNGKTEQVILPAAVNATTPFTYTPGAVLPSQRMTHLSATQPPVETTAQPTPRRGLPVEFNAWLLRLSSLFFLVSAF</sequence>
<comment type="caution">
    <text evidence="3">The sequence shown here is derived from an EMBL/GenBank/DDBJ whole genome shotgun (WGS) entry which is preliminary data.</text>
</comment>
<organism evidence="3 4">
    <name type="scientific">Puccinia graminis f. sp. tritici</name>
    <dbReference type="NCBI Taxonomy" id="56615"/>
    <lineage>
        <taxon>Eukaryota</taxon>
        <taxon>Fungi</taxon>
        <taxon>Dikarya</taxon>
        <taxon>Basidiomycota</taxon>
        <taxon>Pucciniomycotina</taxon>
        <taxon>Pucciniomycetes</taxon>
        <taxon>Pucciniales</taxon>
        <taxon>Pucciniaceae</taxon>
        <taxon>Puccinia</taxon>
    </lineage>
</organism>
<reference evidence="3 4" key="1">
    <citation type="submission" date="2019-05" db="EMBL/GenBank/DDBJ databases">
        <title>Emergence of the Ug99 lineage of the wheat stem rust pathogen through somatic hybridization.</title>
        <authorList>
            <person name="Li F."/>
            <person name="Upadhyaya N.M."/>
            <person name="Sperschneider J."/>
            <person name="Matny O."/>
            <person name="Nguyen-Phuc H."/>
            <person name="Mago R."/>
            <person name="Raley C."/>
            <person name="Miller M.E."/>
            <person name="Silverstein K.A.T."/>
            <person name="Henningsen E."/>
            <person name="Hirsch C.D."/>
            <person name="Visser B."/>
            <person name="Pretorius Z.A."/>
            <person name="Steffenson B.J."/>
            <person name="Schwessinger B."/>
            <person name="Dodds P.N."/>
            <person name="Figueroa M."/>
        </authorList>
    </citation>
    <scope>NUCLEOTIDE SEQUENCE [LARGE SCALE GENOMIC DNA]</scope>
    <source>
        <strain evidence="3 4">Ug99</strain>
    </source>
</reference>